<name>A0AAV7KT85_9METZ</name>
<keyword evidence="2" id="KW-1185">Reference proteome</keyword>
<accession>A0AAV7KT85</accession>
<dbReference type="PANTHER" id="PTHR34444">
    <property type="entry name" value="LOC361192"/>
    <property type="match status" value="1"/>
</dbReference>
<proteinExistence type="predicted"/>
<dbReference type="PANTHER" id="PTHR34444:SF3">
    <property type="match status" value="1"/>
</dbReference>
<reference evidence="1 2" key="1">
    <citation type="journal article" date="2023" name="BMC Biol.">
        <title>The compact genome of the sponge Oopsacas minuta (Hexactinellida) is lacking key metazoan core genes.</title>
        <authorList>
            <person name="Santini S."/>
            <person name="Schenkelaars Q."/>
            <person name="Jourda C."/>
            <person name="Duchesne M."/>
            <person name="Belahbib H."/>
            <person name="Rocher C."/>
            <person name="Selva M."/>
            <person name="Riesgo A."/>
            <person name="Vervoort M."/>
            <person name="Leys S.P."/>
            <person name="Kodjabachian L."/>
            <person name="Le Bivic A."/>
            <person name="Borchiellini C."/>
            <person name="Claverie J.M."/>
            <person name="Renard E."/>
        </authorList>
    </citation>
    <scope>NUCLEOTIDE SEQUENCE [LARGE SCALE GENOMIC DNA]</scope>
    <source>
        <strain evidence="1">SPO-2</strain>
    </source>
</reference>
<comment type="caution">
    <text evidence="1">The sequence shown here is derived from an EMBL/GenBank/DDBJ whole genome shotgun (WGS) entry which is preliminary data.</text>
</comment>
<evidence type="ECO:0000313" key="2">
    <source>
        <dbReference type="Proteomes" id="UP001165289"/>
    </source>
</evidence>
<dbReference type="InterPro" id="IPR027901">
    <property type="entry name" value="CFAP90"/>
</dbReference>
<organism evidence="1 2">
    <name type="scientific">Oopsacas minuta</name>
    <dbReference type="NCBI Taxonomy" id="111878"/>
    <lineage>
        <taxon>Eukaryota</taxon>
        <taxon>Metazoa</taxon>
        <taxon>Porifera</taxon>
        <taxon>Hexactinellida</taxon>
        <taxon>Hexasterophora</taxon>
        <taxon>Lyssacinosida</taxon>
        <taxon>Leucopsacidae</taxon>
        <taxon>Oopsacas</taxon>
    </lineage>
</organism>
<dbReference type="AlphaFoldDB" id="A0AAV7KT85"/>
<dbReference type="Pfam" id="PF15074">
    <property type="entry name" value="CFAP90"/>
    <property type="match status" value="1"/>
</dbReference>
<dbReference type="Proteomes" id="UP001165289">
    <property type="component" value="Unassembled WGS sequence"/>
</dbReference>
<sequence length="175" mass="20084">MSYPGEGQKMANYGFKTYTAQQKMDNWKQNVTKEVSIAKSHMNKFTELDSSSGLAALHEKQGETEEINPPNFFNTAREHKDELLYDTVHKFTEGYNPKHHRDDRMHNTKSLSIHKEESGKKVPSLSSSVYGKGAKLESMSRENSRVAHVKRDFYQHTQGIYIQHGISGCYEINKL</sequence>
<protein>
    <submittedName>
        <fullName evidence="1">Uncharacterized protein</fullName>
    </submittedName>
</protein>
<gene>
    <name evidence="1" type="ORF">LOD99_9616</name>
</gene>
<evidence type="ECO:0000313" key="1">
    <source>
        <dbReference type="EMBL" id="KAI6662029.1"/>
    </source>
</evidence>
<dbReference type="EMBL" id="JAKMXF010000001">
    <property type="protein sequence ID" value="KAI6662029.1"/>
    <property type="molecule type" value="Genomic_DNA"/>
</dbReference>